<sequence length="516" mass="58466">MSMLPNINSRFQKGVQQCAAEFFQEYCRYLGYRFNECQNNGFIPQHIDLSYLKTFFFNLRSEILCLKCNTVSCNSSMETLLLLHLAQGSSLQELVKAHSQPVQLETPYMCYNCKDQTEAWKRLVIGKVPNTICLQLLRFNSSGDKIKQTVKYDETLTLTEVSGADKSGSTGSALVPYELVAVVVHLGNNLSSGHYVCFMKRNGLWYCADDARIKECTAFEATSQQAYLLFYEKADASDVPEVEVPHNLSSFPSATDSKQNPSKENMQIQQATPPSFYITEPCFDVQTAAVCKTAKGSPALQYMSICDSEKEQAELIVTMGHTIQDHPRTKGWQEQDLRRLLPGQEEEGSWLNNFVLNKIFLLIEEKATAVGNKVRTLNSDIFTRMITSSTETFKKYNFHQLYPNIFDSEVILAPFNHGRHWCLVVVSMKEKMSIYLDSLYNGAGAKMAFSRMNNFLTSSASILGRNWDMHDWKYFAIPSSDIPQQLNSDDCGVFVAKWAQHISVGLPLDFFSPRHS</sequence>
<evidence type="ECO:0000259" key="6">
    <source>
        <dbReference type="PROSITE" id="PS50600"/>
    </source>
</evidence>
<dbReference type="InterPro" id="IPR050164">
    <property type="entry name" value="Peptidase_C19"/>
</dbReference>
<evidence type="ECO:0000313" key="7">
    <source>
        <dbReference type="EMBL" id="CAH3039396.1"/>
    </source>
</evidence>
<evidence type="ECO:0000256" key="3">
    <source>
        <dbReference type="ARBA" id="ARBA00022801"/>
    </source>
</evidence>
<organism evidence="7 8">
    <name type="scientific">Porites lobata</name>
    <dbReference type="NCBI Taxonomy" id="104759"/>
    <lineage>
        <taxon>Eukaryota</taxon>
        <taxon>Metazoa</taxon>
        <taxon>Cnidaria</taxon>
        <taxon>Anthozoa</taxon>
        <taxon>Hexacorallia</taxon>
        <taxon>Scleractinia</taxon>
        <taxon>Fungiina</taxon>
        <taxon>Poritidae</taxon>
        <taxon>Porites</taxon>
    </lineage>
</organism>
<gene>
    <name evidence="7" type="ORF">PLOB_00042670</name>
</gene>
<name>A0ABN8N1S9_9CNID</name>
<feature type="domain" description="USP" evidence="5">
    <location>
        <begin position="1"/>
        <end position="234"/>
    </location>
</feature>
<dbReference type="Gene3D" id="3.90.70.10">
    <property type="entry name" value="Cysteine proteinases"/>
    <property type="match status" value="1"/>
</dbReference>
<evidence type="ECO:0000256" key="4">
    <source>
        <dbReference type="SAM" id="MobiDB-lite"/>
    </source>
</evidence>
<keyword evidence="3" id="KW-0378">Hydrolase</keyword>
<protein>
    <submittedName>
        <fullName evidence="7">Uncharacterized protein</fullName>
    </submittedName>
</protein>
<feature type="domain" description="Ubiquitin-like protease family profile" evidence="6">
    <location>
        <begin position="330"/>
        <end position="502"/>
    </location>
</feature>
<dbReference type="PROSITE" id="PS00973">
    <property type="entry name" value="USP_2"/>
    <property type="match status" value="1"/>
</dbReference>
<dbReference type="Gene3D" id="3.40.395.10">
    <property type="entry name" value="Adenoviral Proteinase, Chain A"/>
    <property type="match status" value="1"/>
</dbReference>
<dbReference type="PANTHER" id="PTHR24006">
    <property type="entry name" value="UBIQUITIN CARBOXYL-TERMINAL HYDROLASE"/>
    <property type="match status" value="1"/>
</dbReference>
<reference evidence="7 8" key="1">
    <citation type="submission" date="2022-05" db="EMBL/GenBank/DDBJ databases">
        <authorList>
            <consortium name="Genoscope - CEA"/>
            <person name="William W."/>
        </authorList>
    </citation>
    <scope>NUCLEOTIDE SEQUENCE [LARGE SCALE GENOMIC DNA]</scope>
</reference>
<comment type="similarity">
    <text evidence="1">Belongs to the peptidase C48 family.</text>
</comment>
<dbReference type="PROSITE" id="PS50235">
    <property type="entry name" value="USP_3"/>
    <property type="match status" value="1"/>
</dbReference>
<evidence type="ECO:0000256" key="1">
    <source>
        <dbReference type="ARBA" id="ARBA00005234"/>
    </source>
</evidence>
<dbReference type="InterPro" id="IPR028889">
    <property type="entry name" value="USP"/>
</dbReference>
<accession>A0ABN8N1S9</accession>
<dbReference type="EMBL" id="CALNXK010000007">
    <property type="protein sequence ID" value="CAH3039396.1"/>
    <property type="molecule type" value="Genomic_DNA"/>
</dbReference>
<keyword evidence="8" id="KW-1185">Reference proteome</keyword>
<dbReference type="InterPro" id="IPR001394">
    <property type="entry name" value="Peptidase_C19_UCH"/>
</dbReference>
<dbReference type="InterPro" id="IPR018200">
    <property type="entry name" value="USP_CS"/>
</dbReference>
<evidence type="ECO:0000313" key="8">
    <source>
        <dbReference type="Proteomes" id="UP001159405"/>
    </source>
</evidence>
<feature type="compositionally biased region" description="Polar residues" evidence="4">
    <location>
        <begin position="247"/>
        <end position="268"/>
    </location>
</feature>
<keyword evidence="2" id="KW-0645">Protease</keyword>
<dbReference type="Proteomes" id="UP001159405">
    <property type="component" value="Unassembled WGS sequence"/>
</dbReference>
<dbReference type="InterPro" id="IPR038765">
    <property type="entry name" value="Papain-like_cys_pep_sf"/>
</dbReference>
<feature type="region of interest" description="Disordered" evidence="4">
    <location>
        <begin position="244"/>
        <end position="268"/>
    </location>
</feature>
<dbReference type="PROSITE" id="PS50600">
    <property type="entry name" value="ULP_PROTEASE"/>
    <property type="match status" value="1"/>
</dbReference>
<evidence type="ECO:0000256" key="2">
    <source>
        <dbReference type="ARBA" id="ARBA00022670"/>
    </source>
</evidence>
<dbReference type="Pfam" id="PF02902">
    <property type="entry name" value="Peptidase_C48"/>
    <property type="match status" value="1"/>
</dbReference>
<dbReference type="SUPFAM" id="SSF54001">
    <property type="entry name" value="Cysteine proteinases"/>
    <property type="match status" value="2"/>
</dbReference>
<dbReference type="InterPro" id="IPR003653">
    <property type="entry name" value="Peptidase_C48_C"/>
</dbReference>
<proteinExistence type="inferred from homology"/>
<comment type="caution">
    <text evidence="7">The sequence shown here is derived from an EMBL/GenBank/DDBJ whole genome shotgun (WGS) entry which is preliminary data.</text>
</comment>
<dbReference type="Pfam" id="PF00443">
    <property type="entry name" value="UCH"/>
    <property type="match status" value="1"/>
</dbReference>
<evidence type="ECO:0000259" key="5">
    <source>
        <dbReference type="PROSITE" id="PS50235"/>
    </source>
</evidence>